<keyword evidence="7" id="KW-1133">Transmembrane helix</keyword>
<dbReference type="PANTHER" id="PTHR45453:SF1">
    <property type="entry name" value="PHOSPHATE REGULON SENSOR PROTEIN PHOR"/>
    <property type="match status" value="1"/>
</dbReference>
<keyword evidence="7" id="KW-0812">Transmembrane</keyword>
<dbReference type="EMBL" id="WSQA01000001">
    <property type="protein sequence ID" value="MVZ60580.1"/>
    <property type="molecule type" value="Genomic_DNA"/>
</dbReference>
<dbReference type="GO" id="GO:0005886">
    <property type="term" value="C:plasma membrane"/>
    <property type="evidence" value="ECO:0007669"/>
    <property type="project" value="TreeGrafter"/>
</dbReference>
<sequence>MRTLSSLFTACITFLENIRNIGDTDKLDYLKRNELRMSNIITLFSMLIVIIYGAINLNKFPVVGILNFASIGFLLVVFLLNARKKYMFAKLWLLFSLLSLCAVVNLLIPHVATFYLLCALTAGLMVFHARWVQFILIIFVSLAITAPNYIQLPVAYIVKLSGGRMLFNSVFGICCLSALIIYIQYIQRQYQKKIVKQNSYITGLNNDLKNLFAVIAHDFLSPLQSSHYVLDKIKKKELQGEEKEIGIEQISRQVFALQDNLKGILEWSRHNLEGLQPQPQRINLASFSQAIIDSVEDRYILKNIRFDLDIPIEFNIYADPVHMGIVFRNILDNAWKFSFPNSTISICARSTGKEIQYKVSDQGLGIPQEVLDGIFSRFNQPRFGTSGERGSGLGLVLVKRLLKANKGAIVAESSLNQGTSMTIYMPHSPL</sequence>
<feature type="transmembrane region" description="Helical" evidence="7">
    <location>
        <begin position="92"/>
        <end position="125"/>
    </location>
</feature>
<keyword evidence="10" id="KW-1185">Reference proteome</keyword>
<feature type="domain" description="Histidine kinase" evidence="8">
    <location>
        <begin position="214"/>
        <end position="429"/>
    </location>
</feature>
<dbReference type="AlphaFoldDB" id="A0A6N8KT17"/>
<dbReference type="GO" id="GO:0016036">
    <property type="term" value="P:cellular response to phosphate starvation"/>
    <property type="evidence" value="ECO:0007669"/>
    <property type="project" value="TreeGrafter"/>
</dbReference>
<comment type="caution">
    <text evidence="9">The sequence shown here is derived from an EMBL/GenBank/DDBJ whole genome shotgun (WGS) entry which is preliminary data.</text>
</comment>
<dbReference type="GO" id="GO:0000155">
    <property type="term" value="F:phosphorelay sensor kinase activity"/>
    <property type="evidence" value="ECO:0007669"/>
    <property type="project" value="TreeGrafter"/>
</dbReference>
<keyword evidence="7" id="KW-0472">Membrane</keyword>
<evidence type="ECO:0000256" key="3">
    <source>
        <dbReference type="ARBA" id="ARBA00022553"/>
    </source>
</evidence>
<dbReference type="InterPro" id="IPR050351">
    <property type="entry name" value="BphY/WalK/GraS-like"/>
</dbReference>
<keyword evidence="3" id="KW-0597">Phosphoprotein</keyword>
<evidence type="ECO:0000256" key="6">
    <source>
        <dbReference type="ARBA" id="ARBA00023012"/>
    </source>
</evidence>
<feature type="transmembrane region" description="Helical" evidence="7">
    <location>
        <begin position="165"/>
        <end position="185"/>
    </location>
</feature>
<dbReference type="InterPro" id="IPR036890">
    <property type="entry name" value="HATPase_C_sf"/>
</dbReference>
<evidence type="ECO:0000256" key="7">
    <source>
        <dbReference type="SAM" id="Phobius"/>
    </source>
</evidence>
<dbReference type="SUPFAM" id="SSF55874">
    <property type="entry name" value="ATPase domain of HSP90 chaperone/DNA topoisomerase II/histidine kinase"/>
    <property type="match status" value="1"/>
</dbReference>
<feature type="transmembrane region" description="Helical" evidence="7">
    <location>
        <begin position="37"/>
        <end position="55"/>
    </location>
</feature>
<evidence type="ECO:0000256" key="4">
    <source>
        <dbReference type="ARBA" id="ARBA00022679"/>
    </source>
</evidence>
<dbReference type="PROSITE" id="PS50109">
    <property type="entry name" value="HIS_KIN"/>
    <property type="match status" value="1"/>
</dbReference>
<dbReference type="CDD" id="cd00075">
    <property type="entry name" value="HATPase"/>
    <property type="match status" value="1"/>
</dbReference>
<gene>
    <name evidence="9" type="ORF">GQF63_00960</name>
</gene>
<evidence type="ECO:0000313" key="9">
    <source>
        <dbReference type="EMBL" id="MVZ60580.1"/>
    </source>
</evidence>
<keyword evidence="6" id="KW-0902">Two-component regulatory system</keyword>
<dbReference type="GO" id="GO:0004721">
    <property type="term" value="F:phosphoprotein phosphatase activity"/>
    <property type="evidence" value="ECO:0007669"/>
    <property type="project" value="TreeGrafter"/>
</dbReference>
<dbReference type="InterPro" id="IPR003594">
    <property type="entry name" value="HATPase_dom"/>
</dbReference>
<dbReference type="SMART" id="SM00387">
    <property type="entry name" value="HATPase_c"/>
    <property type="match status" value="1"/>
</dbReference>
<keyword evidence="5" id="KW-0418">Kinase</keyword>
<name>A0A6N8KT17_9SPHI</name>
<evidence type="ECO:0000313" key="10">
    <source>
        <dbReference type="Proteomes" id="UP000435036"/>
    </source>
</evidence>
<evidence type="ECO:0000259" key="8">
    <source>
        <dbReference type="PROSITE" id="PS50109"/>
    </source>
</evidence>
<keyword evidence="4" id="KW-0808">Transferase</keyword>
<proteinExistence type="predicted"/>
<reference evidence="9 10" key="1">
    <citation type="submission" date="2019-12" db="EMBL/GenBank/DDBJ databases">
        <authorList>
            <person name="Dong K."/>
        </authorList>
    </citation>
    <scope>NUCLEOTIDE SEQUENCE [LARGE SCALE GENOMIC DNA]</scope>
    <source>
        <strain evidence="9 10">JCM 31225</strain>
    </source>
</reference>
<accession>A0A6N8KT17</accession>
<comment type="catalytic activity">
    <reaction evidence="1">
        <text>ATP + protein L-histidine = ADP + protein N-phospho-L-histidine.</text>
        <dbReference type="EC" id="2.7.13.3"/>
    </reaction>
</comment>
<evidence type="ECO:0000256" key="1">
    <source>
        <dbReference type="ARBA" id="ARBA00000085"/>
    </source>
</evidence>
<dbReference type="InterPro" id="IPR005467">
    <property type="entry name" value="His_kinase_dom"/>
</dbReference>
<feature type="transmembrane region" description="Helical" evidence="7">
    <location>
        <begin position="61"/>
        <end position="80"/>
    </location>
</feature>
<evidence type="ECO:0000256" key="5">
    <source>
        <dbReference type="ARBA" id="ARBA00022777"/>
    </source>
</evidence>
<dbReference type="EC" id="2.7.13.3" evidence="2"/>
<evidence type="ECO:0000256" key="2">
    <source>
        <dbReference type="ARBA" id="ARBA00012438"/>
    </source>
</evidence>
<organism evidence="9 10">
    <name type="scientific">Sphingobacterium humi</name>
    <dbReference type="NCBI Taxonomy" id="1796905"/>
    <lineage>
        <taxon>Bacteria</taxon>
        <taxon>Pseudomonadati</taxon>
        <taxon>Bacteroidota</taxon>
        <taxon>Sphingobacteriia</taxon>
        <taxon>Sphingobacteriales</taxon>
        <taxon>Sphingobacteriaceae</taxon>
        <taxon>Sphingobacterium</taxon>
    </lineage>
</organism>
<dbReference type="PRINTS" id="PR00344">
    <property type="entry name" value="BCTRLSENSOR"/>
</dbReference>
<dbReference type="Pfam" id="PF02518">
    <property type="entry name" value="HATPase_c"/>
    <property type="match status" value="1"/>
</dbReference>
<dbReference type="InterPro" id="IPR004358">
    <property type="entry name" value="Sig_transdc_His_kin-like_C"/>
</dbReference>
<dbReference type="PANTHER" id="PTHR45453">
    <property type="entry name" value="PHOSPHATE REGULON SENSOR PROTEIN PHOR"/>
    <property type="match status" value="1"/>
</dbReference>
<dbReference type="Proteomes" id="UP000435036">
    <property type="component" value="Unassembled WGS sequence"/>
</dbReference>
<dbReference type="Gene3D" id="3.30.565.10">
    <property type="entry name" value="Histidine kinase-like ATPase, C-terminal domain"/>
    <property type="match status" value="1"/>
</dbReference>
<feature type="transmembrane region" description="Helical" evidence="7">
    <location>
        <begin position="131"/>
        <end position="158"/>
    </location>
</feature>
<protein>
    <recommendedName>
        <fullName evidence="2">histidine kinase</fullName>
        <ecNumber evidence="2">2.7.13.3</ecNumber>
    </recommendedName>
</protein>